<keyword evidence="2" id="KW-0001">2Fe-2S</keyword>
<evidence type="ECO:0000256" key="4">
    <source>
        <dbReference type="ARBA" id="ARBA00023004"/>
    </source>
</evidence>
<keyword evidence="4" id="KW-0408">Iron</keyword>
<dbReference type="InterPro" id="IPR012675">
    <property type="entry name" value="Beta-grasp_dom_sf"/>
</dbReference>
<evidence type="ECO:0000313" key="9">
    <source>
        <dbReference type="Proteomes" id="UP001139447"/>
    </source>
</evidence>
<evidence type="ECO:0000259" key="7">
    <source>
        <dbReference type="PROSITE" id="PS51085"/>
    </source>
</evidence>
<dbReference type="EMBL" id="JALGBI010000002">
    <property type="protein sequence ID" value="MCJ0764817.1"/>
    <property type="molecule type" value="Genomic_DNA"/>
</dbReference>
<reference evidence="8" key="1">
    <citation type="submission" date="2022-03" db="EMBL/GenBank/DDBJ databases">
        <authorList>
            <person name="Woo C.Y."/>
        </authorList>
    </citation>
    <scope>NUCLEOTIDE SEQUENCE</scope>
    <source>
        <strain evidence="8">CYS-02</strain>
    </source>
</reference>
<name>A0A9X1VWP8_9BURK</name>
<dbReference type="GO" id="GO:0140647">
    <property type="term" value="P:P450-containing electron transport chain"/>
    <property type="evidence" value="ECO:0007669"/>
    <property type="project" value="InterPro"/>
</dbReference>
<dbReference type="PANTHER" id="PTHR23426:SF65">
    <property type="entry name" value="FERREDOXIN-2, MITOCHONDRIAL"/>
    <property type="match status" value="1"/>
</dbReference>
<dbReference type="InterPro" id="IPR036010">
    <property type="entry name" value="2Fe-2S_ferredoxin-like_sf"/>
</dbReference>
<organism evidence="8 9">
    <name type="scientific">Variovorax terrae</name>
    <dbReference type="NCBI Taxonomy" id="2923278"/>
    <lineage>
        <taxon>Bacteria</taxon>
        <taxon>Pseudomonadati</taxon>
        <taxon>Pseudomonadota</taxon>
        <taxon>Betaproteobacteria</taxon>
        <taxon>Burkholderiales</taxon>
        <taxon>Comamonadaceae</taxon>
        <taxon>Variovorax</taxon>
    </lineage>
</organism>
<accession>A0A9X1VWP8</accession>
<comment type="similarity">
    <text evidence="1">Belongs to the adrenodoxin/putidaredoxin family.</text>
</comment>
<proteinExistence type="inferred from homology"/>
<gene>
    <name evidence="8" type="ORF">MMF98_16490</name>
</gene>
<keyword evidence="9" id="KW-1185">Reference proteome</keyword>
<evidence type="ECO:0000256" key="1">
    <source>
        <dbReference type="ARBA" id="ARBA00010914"/>
    </source>
</evidence>
<dbReference type="AlphaFoldDB" id="A0A9X1VWP8"/>
<dbReference type="Pfam" id="PF00111">
    <property type="entry name" value="Fer2"/>
    <property type="match status" value="1"/>
</dbReference>
<dbReference type="PROSITE" id="PS51085">
    <property type="entry name" value="2FE2S_FER_2"/>
    <property type="match status" value="1"/>
</dbReference>
<dbReference type="InterPro" id="IPR001055">
    <property type="entry name" value="Adrenodoxin-like"/>
</dbReference>
<dbReference type="RefSeq" id="WP_243307771.1">
    <property type="nucleotide sequence ID" value="NZ_JALGBI010000002.1"/>
</dbReference>
<dbReference type="Gene3D" id="3.10.20.30">
    <property type="match status" value="1"/>
</dbReference>
<dbReference type="InterPro" id="IPR001041">
    <property type="entry name" value="2Fe-2S_ferredoxin-type"/>
</dbReference>
<dbReference type="GO" id="GO:0046872">
    <property type="term" value="F:metal ion binding"/>
    <property type="evidence" value="ECO:0007669"/>
    <property type="project" value="UniProtKB-KW"/>
</dbReference>
<evidence type="ECO:0000256" key="6">
    <source>
        <dbReference type="ARBA" id="ARBA00034078"/>
    </source>
</evidence>
<keyword evidence="5" id="KW-0411">Iron-sulfur</keyword>
<dbReference type="PANTHER" id="PTHR23426">
    <property type="entry name" value="FERREDOXIN/ADRENODOXIN"/>
    <property type="match status" value="1"/>
</dbReference>
<comment type="cofactor">
    <cofactor evidence="6">
        <name>[2Fe-2S] cluster</name>
        <dbReference type="ChEBI" id="CHEBI:190135"/>
    </cofactor>
</comment>
<sequence length="104" mass="11173">MTITCHLLDADGQALREVPAQAGRSLMRSLKDAGLDIEASCEGSLACGTCLVHLDETWFARLPAPAPDEAALLDWLDGRRPTSRLACQIRVEQAMDGLRLAIAA</sequence>
<evidence type="ECO:0000313" key="8">
    <source>
        <dbReference type="EMBL" id="MCJ0764817.1"/>
    </source>
</evidence>
<evidence type="ECO:0000256" key="5">
    <source>
        <dbReference type="ARBA" id="ARBA00023014"/>
    </source>
</evidence>
<dbReference type="CDD" id="cd00207">
    <property type="entry name" value="fer2"/>
    <property type="match status" value="1"/>
</dbReference>
<comment type="caution">
    <text evidence="8">The sequence shown here is derived from an EMBL/GenBank/DDBJ whole genome shotgun (WGS) entry which is preliminary data.</text>
</comment>
<dbReference type="Proteomes" id="UP001139447">
    <property type="component" value="Unassembled WGS sequence"/>
</dbReference>
<evidence type="ECO:0000256" key="2">
    <source>
        <dbReference type="ARBA" id="ARBA00022714"/>
    </source>
</evidence>
<dbReference type="GO" id="GO:0051537">
    <property type="term" value="F:2 iron, 2 sulfur cluster binding"/>
    <property type="evidence" value="ECO:0007669"/>
    <property type="project" value="UniProtKB-KW"/>
</dbReference>
<dbReference type="GO" id="GO:0009055">
    <property type="term" value="F:electron transfer activity"/>
    <property type="evidence" value="ECO:0007669"/>
    <property type="project" value="TreeGrafter"/>
</dbReference>
<feature type="domain" description="2Fe-2S ferredoxin-type" evidence="7">
    <location>
        <begin position="1"/>
        <end position="104"/>
    </location>
</feature>
<evidence type="ECO:0000256" key="3">
    <source>
        <dbReference type="ARBA" id="ARBA00022723"/>
    </source>
</evidence>
<dbReference type="SUPFAM" id="SSF54292">
    <property type="entry name" value="2Fe-2S ferredoxin-like"/>
    <property type="match status" value="1"/>
</dbReference>
<keyword evidence="3" id="KW-0479">Metal-binding</keyword>
<protein>
    <submittedName>
        <fullName evidence="8">2Fe-2S iron-sulfur cluster-binding protein</fullName>
    </submittedName>
</protein>
<dbReference type="PRINTS" id="PR00355">
    <property type="entry name" value="ADRENODOXIN"/>
</dbReference>